<keyword evidence="2" id="KW-0418">Kinase</keyword>
<protein>
    <submittedName>
        <fullName evidence="2">PfkB family carbohydrate kinase</fullName>
    </submittedName>
</protein>
<dbReference type="Gene3D" id="3.40.1190.20">
    <property type="match status" value="1"/>
</dbReference>
<dbReference type="RefSeq" id="WP_062278096.1">
    <property type="nucleotide sequence ID" value="NZ_DF968180.1"/>
</dbReference>
<dbReference type="AlphaFoldDB" id="A0A0K8PAI1"/>
<dbReference type="GO" id="GO:0005829">
    <property type="term" value="C:cytosol"/>
    <property type="evidence" value="ECO:0007669"/>
    <property type="project" value="TreeGrafter"/>
</dbReference>
<reference evidence="2" key="1">
    <citation type="journal article" date="2015" name="Genome Announc.">
        <title>Draft Genome Sequence of Anaerolineae Strain TC1, a Novel Isolate from a Methanogenic Wastewater Treatment System.</title>
        <authorList>
            <person name="Matsuura N."/>
            <person name="Tourlousse D.M."/>
            <person name="Sun L."/>
            <person name="Toyonaga M."/>
            <person name="Kuroda K."/>
            <person name="Ohashi A."/>
            <person name="Cruz R."/>
            <person name="Yamaguchi T."/>
            <person name="Sekiguchi Y."/>
        </authorList>
    </citation>
    <scope>NUCLEOTIDE SEQUENCE [LARGE SCALE GENOMIC DNA]</scope>
    <source>
        <strain evidence="2">TC1</strain>
    </source>
</reference>
<name>A0A0K8PAI1_9CHLR</name>
<organism evidence="2">
    <name type="scientific">Flexilinea flocculi</name>
    <dbReference type="NCBI Taxonomy" id="1678840"/>
    <lineage>
        <taxon>Bacteria</taxon>
        <taxon>Bacillati</taxon>
        <taxon>Chloroflexota</taxon>
        <taxon>Anaerolineae</taxon>
        <taxon>Anaerolineales</taxon>
        <taxon>Anaerolineaceae</taxon>
        <taxon>Flexilinea</taxon>
    </lineage>
</organism>
<sequence length="335" mass="36759">MNTKRIEEILSRFPTIKILVLGDYFLDQYLMLNRDISEISLETQLECYQVTEIRNSPGAAGTVVNNLCALDTQVITLGAIGNDGRGFDLMQALRARQADTRFMVESDAIMTPTYTKPMLFGKNEPVHELERLDIKNRSRLPKNVEDDLMRNLQEVFDSVDGIVVLDQVEEENCGVITDRIRETICELGRQSPQKPILVDSRHRTGKFHHLIIKCNQSEALKNTNTKTVEAAAKALFQTNPRGSFITLGSEGIYVYHNQTGNQIPGIRVEGPIDICGAGDSATAGILSALCAGASYEEAALIGNITASITIRQLGTTGTASRDEIITVAKKIASSG</sequence>
<feature type="domain" description="Carbohydrate kinase PfkB" evidence="1">
    <location>
        <begin position="49"/>
        <end position="317"/>
    </location>
</feature>
<dbReference type="GO" id="GO:0033785">
    <property type="term" value="F:heptose 7-phosphate kinase activity"/>
    <property type="evidence" value="ECO:0007669"/>
    <property type="project" value="TreeGrafter"/>
</dbReference>
<evidence type="ECO:0000259" key="1">
    <source>
        <dbReference type="Pfam" id="PF00294"/>
    </source>
</evidence>
<dbReference type="EMBL" id="DF968180">
    <property type="protein sequence ID" value="GAP39554.1"/>
    <property type="molecule type" value="Genomic_DNA"/>
</dbReference>
<gene>
    <name evidence="2" type="ORF">ATC1_1284</name>
</gene>
<keyword evidence="2" id="KW-0808">Transferase</keyword>
<dbReference type="GO" id="GO:0033786">
    <property type="term" value="F:heptose-1-phosphate adenylyltransferase activity"/>
    <property type="evidence" value="ECO:0007669"/>
    <property type="project" value="TreeGrafter"/>
</dbReference>
<dbReference type="PANTHER" id="PTHR46969">
    <property type="entry name" value="BIFUNCTIONAL PROTEIN HLDE"/>
    <property type="match status" value="1"/>
</dbReference>
<dbReference type="InterPro" id="IPR011611">
    <property type="entry name" value="PfkB_dom"/>
</dbReference>
<dbReference type="SUPFAM" id="SSF53613">
    <property type="entry name" value="Ribokinase-like"/>
    <property type="match status" value="1"/>
</dbReference>
<proteinExistence type="predicted"/>
<dbReference type="InterPro" id="IPR029056">
    <property type="entry name" value="Ribokinase-like"/>
</dbReference>
<dbReference type="OrthoDB" id="154670at2"/>
<dbReference type="Proteomes" id="UP000053370">
    <property type="component" value="Unassembled WGS sequence"/>
</dbReference>
<accession>A0A0K8PAI1</accession>
<evidence type="ECO:0000313" key="2">
    <source>
        <dbReference type="EMBL" id="GAP39554.1"/>
    </source>
</evidence>
<dbReference type="PANTHER" id="PTHR46969:SF1">
    <property type="entry name" value="BIFUNCTIONAL PROTEIN HLDE"/>
    <property type="match status" value="1"/>
</dbReference>
<keyword evidence="3" id="KW-1185">Reference proteome</keyword>
<dbReference type="STRING" id="1678840.ATC1_1284"/>
<evidence type="ECO:0000313" key="3">
    <source>
        <dbReference type="Proteomes" id="UP000053370"/>
    </source>
</evidence>
<dbReference type="Pfam" id="PF00294">
    <property type="entry name" value="PfkB"/>
    <property type="match status" value="1"/>
</dbReference>